<gene>
    <name evidence="1" type="ORF">CZ674_04400</name>
</gene>
<dbReference type="GeneID" id="303172445"/>
<name>A0A1R4FGG5_9MICO</name>
<keyword evidence="2" id="KW-1185">Reference proteome</keyword>
<dbReference type="RefSeq" id="WP_086991335.1">
    <property type="nucleotide sequence ID" value="NZ_FUHU01000021.1"/>
</dbReference>
<proteinExistence type="predicted"/>
<accession>A0A1R4FGG5</accession>
<organism evidence="1 2">
    <name type="scientific">Agrococcus casei LMG 22410</name>
    <dbReference type="NCBI Taxonomy" id="1255656"/>
    <lineage>
        <taxon>Bacteria</taxon>
        <taxon>Bacillati</taxon>
        <taxon>Actinomycetota</taxon>
        <taxon>Actinomycetes</taxon>
        <taxon>Micrococcales</taxon>
        <taxon>Microbacteriaceae</taxon>
        <taxon>Agrococcus</taxon>
    </lineage>
</organism>
<dbReference type="AlphaFoldDB" id="A0A1R4FGG5"/>
<dbReference type="EMBL" id="FUHU01000021">
    <property type="protein sequence ID" value="SJM54947.1"/>
    <property type="molecule type" value="Genomic_DNA"/>
</dbReference>
<evidence type="ECO:0000313" key="2">
    <source>
        <dbReference type="Proteomes" id="UP000195787"/>
    </source>
</evidence>
<sequence>MTNRTQTYVVEAASGVRVLPTLGGDPLLVNEWVAHLACDADLRRRVPEYALIAQMLVVTPAPQHEFSDGEMK</sequence>
<dbReference type="OrthoDB" id="9972531at2"/>
<dbReference type="Proteomes" id="UP000195787">
    <property type="component" value="Unassembled WGS sequence"/>
</dbReference>
<protein>
    <submittedName>
        <fullName evidence="1">Uncharacterized protein</fullName>
    </submittedName>
</protein>
<reference evidence="1 2" key="1">
    <citation type="submission" date="2017-02" db="EMBL/GenBank/DDBJ databases">
        <authorList>
            <person name="Peterson S.W."/>
        </authorList>
    </citation>
    <scope>NUCLEOTIDE SEQUENCE [LARGE SCALE GENOMIC DNA]</scope>
    <source>
        <strain evidence="1 2">LMG 22410</strain>
    </source>
</reference>
<evidence type="ECO:0000313" key="1">
    <source>
        <dbReference type="EMBL" id="SJM54947.1"/>
    </source>
</evidence>